<name>A0A8K1FGR9_PYTOL</name>
<protein>
    <submittedName>
        <fullName evidence="3">Uncharacterized protein</fullName>
    </submittedName>
</protein>
<reference evidence="3" key="1">
    <citation type="submission" date="2019-03" db="EMBL/GenBank/DDBJ databases">
        <title>Long read genome sequence of the mycoparasitic Pythium oligandrum ATCC 38472 isolated from sugarbeet rhizosphere.</title>
        <authorList>
            <person name="Gaulin E."/>
        </authorList>
    </citation>
    <scope>NUCLEOTIDE SEQUENCE</scope>
    <source>
        <strain evidence="3">ATCC 38472_TT</strain>
    </source>
</reference>
<evidence type="ECO:0000313" key="3">
    <source>
        <dbReference type="EMBL" id="TMW63075.1"/>
    </source>
</evidence>
<sequence length="209" mass="22817">MDVPTWHPANEDASLTRQMLAKTNDTSSQRTEFKVMPGSTADLSSDAGRELLHELTNGGDGGSAAVEGRGFFDSSDRLYLQEQTRLEAERLSKQRADEEAELQRFRQNALKVQAQKAKMAVAEAIGAPMKETTTATASVVVIKAKKRTASSASTATQKKEKQQRKEEPKASTPSKMKSKDKSESKDEDKKPTPSLLMGYSSSSDDGEDD</sequence>
<organism evidence="3 4">
    <name type="scientific">Pythium oligandrum</name>
    <name type="common">Mycoparasitic fungus</name>
    <dbReference type="NCBI Taxonomy" id="41045"/>
    <lineage>
        <taxon>Eukaryota</taxon>
        <taxon>Sar</taxon>
        <taxon>Stramenopiles</taxon>
        <taxon>Oomycota</taxon>
        <taxon>Peronosporomycetes</taxon>
        <taxon>Pythiales</taxon>
        <taxon>Pythiaceae</taxon>
        <taxon>Pythium</taxon>
    </lineage>
</organism>
<evidence type="ECO:0000256" key="2">
    <source>
        <dbReference type="SAM" id="MobiDB-lite"/>
    </source>
</evidence>
<gene>
    <name evidence="3" type="ORF">Poli38472_005693</name>
</gene>
<keyword evidence="1" id="KW-0175">Coiled coil</keyword>
<proteinExistence type="predicted"/>
<feature type="compositionally biased region" description="Basic and acidic residues" evidence="2">
    <location>
        <begin position="177"/>
        <end position="191"/>
    </location>
</feature>
<feature type="compositionally biased region" description="Basic and acidic residues" evidence="2">
    <location>
        <begin position="157"/>
        <end position="169"/>
    </location>
</feature>
<comment type="caution">
    <text evidence="3">The sequence shown here is derived from an EMBL/GenBank/DDBJ whole genome shotgun (WGS) entry which is preliminary data.</text>
</comment>
<evidence type="ECO:0000256" key="1">
    <source>
        <dbReference type="SAM" id="Coils"/>
    </source>
</evidence>
<dbReference type="Proteomes" id="UP000794436">
    <property type="component" value="Unassembled WGS sequence"/>
</dbReference>
<feature type="region of interest" description="Disordered" evidence="2">
    <location>
        <begin position="22"/>
        <end position="42"/>
    </location>
</feature>
<dbReference type="OrthoDB" id="165832at2759"/>
<accession>A0A8K1FGR9</accession>
<feature type="coiled-coil region" evidence="1">
    <location>
        <begin position="81"/>
        <end position="115"/>
    </location>
</feature>
<evidence type="ECO:0000313" key="4">
    <source>
        <dbReference type="Proteomes" id="UP000794436"/>
    </source>
</evidence>
<dbReference type="EMBL" id="SPLM01000073">
    <property type="protein sequence ID" value="TMW63075.1"/>
    <property type="molecule type" value="Genomic_DNA"/>
</dbReference>
<feature type="region of interest" description="Disordered" evidence="2">
    <location>
        <begin position="145"/>
        <end position="209"/>
    </location>
</feature>
<dbReference type="AlphaFoldDB" id="A0A8K1FGR9"/>
<keyword evidence="4" id="KW-1185">Reference proteome</keyword>